<dbReference type="Gene3D" id="1.20.120.160">
    <property type="entry name" value="HPT domain"/>
    <property type="match status" value="1"/>
</dbReference>
<dbReference type="Gene3D" id="1.10.287.560">
    <property type="entry name" value="Histidine kinase CheA-like, homodimeric domain"/>
    <property type="match status" value="1"/>
</dbReference>
<keyword evidence="8" id="KW-0418">Kinase</keyword>
<evidence type="ECO:0000256" key="5">
    <source>
        <dbReference type="ARBA" id="ARBA00022553"/>
    </source>
</evidence>
<dbReference type="InterPro" id="IPR036097">
    <property type="entry name" value="HisK_dim/P_sf"/>
</dbReference>
<dbReference type="Pfam" id="PF01584">
    <property type="entry name" value="CheW"/>
    <property type="match status" value="1"/>
</dbReference>
<keyword evidence="5 11" id="KW-0597">Phosphoprotein</keyword>
<dbReference type="PANTHER" id="PTHR43395:SF1">
    <property type="entry name" value="CHEMOTAXIS PROTEIN CHEA"/>
    <property type="match status" value="1"/>
</dbReference>
<feature type="domain" description="CheW-like" evidence="14">
    <location>
        <begin position="538"/>
        <end position="672"/>
    </location>
</feature>
<dbReference type="InterPro" id="IPR037006">
    <property type="entry name" value="CheA-like_homodim_sf"/>
</dbReference>
<sequence>MQTDLLNIFFEESEEHLQSLNENVLVLEQNPADMDVVGEIFRSAHTFKGMSASMEFTEMADLTHKMENVLDEIRHGNIVVNADIIDVIFECIDNLEKMVADVQQGGMGNIDVASTKQKLEALLNGNVETPTEHIEQNHIDNDDAVSHEVHITVEQQAILKAVRAIMCIEALQNVGNIQKTAPSIEEIEADAFGFEFTVFMDTDCSIEELKQVVLHVSEIEKVEVKQGEPISKEVASKKVVTQEVVQVEEKLQPAVATQVESPIEATNQPSSTMPAKSTTKTKNAKVENRSIRVQLEKIERLMNMFEESVIERGRIDELAQTIQNKELIEHLNRLGDISKDIQNVLLNMRMVPIETVFNRFPRMVRMLAKDLGKKIDLQITGEDTEVDKIVIDEIGDPLVHLIRNAIDHGVETVEKRRDAGKNETGTIKLEAFHSGNHVVIQITDDGNGINKGKVLEKAIKNGVVTEADANRLTDREVFDLIFQPGFSTAEVVSDLSGRGVGLDVVKHTIHSLGGHLIIDSEEGKGSTFRIELPLTLSIIQSMLVQTNDKRYALPLGNIVEAIRIKREDIQSLQGKDVLNYRNQIIEVKHLSTVFGEKTVDEAFASYDGQMVPVLIVRNTHRSYGLIVNTIIGQREIVLKSLGDFFAESSNYFSGATILGDGRVVLILNPEGL</sequence>
<dbReference type="Pfam" id="PF02895">
    <property type="entry name" value="H-kinase_dim"/>
    <property type="match status" value="1"/>
</dbReference>
<dbReference type="Gene3D" id="2.30.30.40">
    <property type="entry name" value="SH3 Domains"/>
    <property type="match status" value="1"/>
</dbReference>
<evidence type="ECO:0000256" key="2">
    <source>
        <dbReference type="ARBA" id="ARBA00012438"/>
    </source>
</evidence>
<dbReference type="InterPro" id="IPR036061">
    <property type="entry name" value="CheW-like_dom_sf"/>
</dbReference>
<evidence type="ECO:0000259" key="14">
    <source>
        <dbReference type="PROSITE" id="PS50851"/>
    </source>
</evidence>
<name>A0A9X6X171_BACCE</name>
<keyword evidence="6" id="KW-0808">Transferase</keyword>
<feature type="modified residue" description="Phosphohistidine" evidence="11">
    <location>
        <position position="45"/>
    </location>
</feature>
<accession>A0A9X6X171</accession>
<dbReference type="InterPro" id="IPR004105">
    <property type="entry name" value="CheA-like_dim"/>
</dbReference>
<keyword evidence="4" id="KW-0145">Chemotaxis</keyword>
<dbReference type="InterPro" id="IPR002545">
    <property type="entry name" value="CheW-lke_dom"/>
</dbReference>
<feature type="region of interest" description="Disordered" evidence="12">
    <location>
        <begin position="258"/>
        <end position="285"/>
    </location>
</feature>
<dbReference type="SMART" id="SM00260">
    <property type="entry name" value="CheW"/>
    <property type="match status" value="1"/>
</dbReference>
<dbReference type="FunFam" id="3.30.565.10:FF:000016">
    <property type="entry name" value="Chemotaxis protein CheA, putative"/>
    <property type="match status" value="1"/>
</dbReference>
<dbReference type="InterPro" id="IPR010808">
    <property type="entry name" value="CheA_P2-bd"/>
</dbReference>
<dbReference type="PROSITE" id="PS50109">
    <property type="entry name" value="HIS_KIN"/>
    <property type="match status" value="1"/>
</dbReference>
<dbReference type="InterPro" id="IPR051315">
    <property type="entry name" value="Bact_Chemotaxis_CheA"/>
</dbReference>
<dbReference type="Pfam" id="PF07194">
    <property type="entry name" value="P2"/>
    <property type="match status" value="1"/>
</dbReference>
<dbReference type="Pfam" id="PF02518">
    <property type="entry name" value="HATPase_c"/>
    <property type="match status" value="1"/>
</dbReference>
<dbReference type="Pfam" id="PF01627">
    <property type="entry name" value="Hpt"/>
    <property type="match status" value="1"/>
</dbReference>
<dbReference type="EMBL" id="NUWJ01000117">
    <property type="protein sequence ID" value="PFK17869.1"/>
    <property type="molecule type" value="Genomic_DNA"/>
</dbReference>
<evidence type="ECO:0000256" key="9">
    <source>
        <dbReference type="ARBA" id="ARBA00022840"/>
    </source>
</evidence>
<feature type="domain" description="Histidine kinase" evidence="13">
    <location>
        <begin position="286"/>
        <end position="536"/>
    </location>
</feature>
<dbReference type="AlphaFoldDB" id="A0A9X6X171"/>
<keyword evidence="7" id="KW-0547">Nucleotide-binding</keyword>
<dbReference type="CDD" id="cd16916">
    <property type="entry name" value="HATPase_CheA-like"/>
    <property type="match status" value="1"/>
</dbReference>
<dbReference type="InterPro" id="IPR036890">
    <property type="entry name" value="HATPase_C_sf"/>
</dbReference>
<dbReference type="Gene3D" id="3.30.70.1110">
    <property type="entry name" value="Histidine kinase CheA-like, P2 response regulator-binding domain"/>
    <property type="match status" value="1"/>
</dbReference>
<dbReference type="Gene3D" id="3.30.565.10">
    <property type="entry name" value="Histidine kinase-like ATPase, C-terminal domain"/>
    <property type="match status" value="1"/>
</dbReference>
<keyword evidence="9" id="KW-0067">ATP-binding</keyword>
<dbReference type="GO" id="GO:0000155">
    <property type="term" value="F:phosphorelay sensor kinase activity"/>
    <property type="evidence" value="ECO:0007669"/>
    <property type="project" value="InterPro"/>
</dbReference>
<dbReference type="InterPro" id="IPR036641">
    <property type="entry name" value="HPT_dom_sf"/>
</dbReference>
<dbReference type="GO" id="GO:0005737">
    <property type="term" value="C:cytoplasm"/>
    <property type="evidence" value="ECO:0007669"/>
    <property type="project" value="InterPro"/>
</dbReference>
<keyword evidence="10" id="KW-0902">Two-component regulatory system</keyword>
<dbReference type="SMART" id="SM00387">
    <property type="entry name" value="HATPase_c"/>
    <property type="match status" value="1"/>
</dbReference>
<feature type="domain" description="HPt" evidence="15">
    <location>
        <begin position="1"/>
        <end position="102"/>
    </location>
</feature>
<proteinExistence type="predicted"/>
<dbReference type="GO" id="GO:0006935">
    <property type="term" value="P:chemotaxis"/>
    <property type="evidence" value="ECO:0007669"/>
    <property type="project" value="UniProtKB-KW"/>
</dbReference>
<dbReference type="PROSITE" id="PS50894">
    <property type="entry name" value="HPT"/>
    <property type="match status" value="1"/>
</dbReference>
<dbReference type="InterPro" id="IPR008207">
    <property type="entry name" value="Sig_transdc_His_kin_Hpt_dom"/>
</dbReference>
<dbReference type="InterPro" id="IPR035891">
    <property type="entry name" value="CheY-binding_CheA"/>
</dbReference>
<dbReference type="InterPro" id="IPR004358">
    <property type="entry name" value="Sig_transdc_His_kin-like_C"/>
</dbReference>
<comment type="catalytic activity">
    <reaction evidence="1">
        <text>ATP + protein L-histidine = ADP + protein N-phospho-L-histidine.</text>
        <dbReference type="EC" id="2.7.13.3"/>
    </reaction>
</comment>
<dbReference type="CDD" id="cd00088">
    <property type="entry name" value="HPT"/>
    <property type="match status" value="1"/>
</dbReference>
<protein>
    <recommendedName>
        <fullName evidence="3">Chemotaxis protein CheA</fullName>
        <ecNumber evidence="2">2.7.13.3</ecNumber>
    </recommendedName>
</protein>
<dbReference type="PRINTS" id="PR00344">
    <property type="entry name" value="BCTRLSENSOR"/>
</dbReference>
<evidence type="ECO:0000256" key="10">
    <source>
        <dbReference type="ARBA" id="ARBA00023012"/>
    </source>
</evidence>
<evidence type="ECO:0000313" key="17">
    <source>
        <dbReference type="Proteomes" id="UP000224413"/>
    </source>
</evidence>
<dbReference type="SMART" id="SM01231">
    <property type="entry name" value="H-kinase_dim"/>
    <property type="match status" value="1"/>
</dbReference>
<evidence type="ECO:0000256" key="1">
    <source>
        <dbReference type="ARBA" id="ARBA00000085"/>
    </source>
</evidence>
<dbReference type="SUPFAM" id="SSF55874">
    <property type="entry name" value="ATPase domain of HSP90 chaperone/DNA topoisomerase II/histidine kinase"/>
    <property type="match status" value="1"/>
</dbReference>
<gene>
    <name evidence="16" type="ORF">COI98_13865</name>
</gene>
<dbReference type="SUPFAM" id="SSF50341">
    <property type="entry name" value="CheW-like"/>
    <property type="match status" value="1"/>
</dbReference>
<dbReference type="EC" id="2.7.13.3" evidence="2"/>
<evidence type="ECO:0000256" key="11">
    <source>
        <dbReference type="PROSITE-ProRule" id="PRU00110"/>
    </source>
</evidence>
<dbReference type="CDD" id="cd00731">
    <property type="entry name" value="CheA_reg"/>
    <property type="match status" value="1"/>
</dbReference>
<feature type="compositionally biased region" description="Polar residues" evidence="12">
    <location>
        <begin position="258"/>
        <end position="281"/>
    </location>
</feature>
<dbReference type="PANTHER" id="PTHR43395">
    <property type="entry name" value="SENSOR HISTIDINE KINASE CHEA"/>
    <property type="match status" value="1"/>
</dbReference>
<dbReference type="SUPFAM" id="SSF55052">
    <property type="entry name" value="CheY-binding domain of CheA"/>
    <property type="match status" value="1"/>
</dbReference>
<evidence type="ECO:0000259" key="15">
    <source>
        <dbReference type="PROSITE" id="PS50894"/>
    </source>
</evidence>
<dbReference type="RefSeq" id="WP_061456998.1">
    <property type="nucleotide sequence ID" value="NZ_CAADRQ010000326.1"/>
</dbReference>
<dbReference type="GO" id="GO:0005524">
    <property type="term" value="F:ATP binding"/>
    <property type="evidence" value="ECO:0007669"/>
    <property type="project" value="UniProtKB-KW"/>
</dbReference>
<evidence type="ECO:0000256" key="12">
    <source>
        <dbReference type="SAM" id="MobiDB-lite"/>
    </source>
</evidence>
<evidence type="ECO:0000256" key="3">
    <source>
        <dbReference type="ARBA" id="ARBA00021495"/>
    </source>
</evidence>
<evidence type="ECO:0000256" key="4">
    <source>
        <dbReference type="ARBA" id="ARBA00022500"/>
    </source>
</evidence>
<dbReference type="InterPro" id="IPR003594">
    <property type="entry name" value="HATPase_dom"/>
</dbReference>
<evidence type="ECO:0000259" key="13">
    <source>
        <dbReference type="PROSITE" id="PS50109"/>
    </source>
</evidence>
<reference evidence="16 17" key="1">
    <citation type="submission" date="2017-09" db="EMBL/GenBank/DDBJ databases">
        <title>Large-scale bioinformatics analysis of Bacillus genomes uncovers conserved roles of natural products in bacterial physiology.</title>
        <authorList>
            <consortium name="Agbiome Team Llc"/>
            <person name="Bleich R.M."/>
            <person name="Grubbs K.J."/>
            <person name="Santa Maria K.C."/>
            <person name="Allen S.E."/>
            <person name="Farag S."/>
            <person name="Shank E.A."/>
            <person name="Bowers A."/>
        </authorList>
    </citation>
    <scope>NUCLEOTIDE SEQUENCE [LARGE SCALE GENOMIC DNA]</scope>
    <source>
        <strain evidence="16 17">AFS083741</strain>
    </source>
</reference>
<dbReference type="InterPro" id="IPR037052">
    <property type="entry name" value="CheA-like_P2_sf"/>
</dbReference>
<evidence type="ECO:0000256" key="7">
    <source>
        <dbReference type="ARBA" id="ARBA00022741"/>
    </source>
</evidence>
<dbReference type="Proteomes" id="UP000224413">
    <property type="component" value="Unassembled WGS sequence"/>
</dbReference>
<evidence type="ECO:0000313" key="16">
    <source>
        <dbReference type="EMBL" id="PFK17869.1"/>
    </source>
</evidence>
<evidence type="ECO:0000256" key="8">
    <source>
        <dbReference type="ARBA" id="ARBA00022777"/>
    </source>
</evidence>
<organism evidence="16 17">
    <name type="scientific">Bacillus cereus</name>
    <dbReference type="NCBI Taxonomy" id="1396"/>
    <lineage>
        <taxon>Bacteria</taxon>
        <taxon>Bacillati</taxon>
        <taxon>Bacillota</taxon>
        <taxon>Bacilli</taxon>
        <taxon>Bacillales</taxon>
        <taxon>Bacillaceae</taxon>
        <taxon>Bacillus</taxon>
        <taxon>Bacillus cereus group</taxon>
    </lineage>
</organism>
<comment type="caution">
    <text evidence="16">The sequence shown here is derived from an EMBL/GenBank/DDBJ whole genome shotgun (WGS) entry which is preliminary data.</text>
</comment>
<dbReference type="PROSITE" id="PS50851">
    <property type="entry name" value="CHEW"/>
    <property type="match status" value="1"/>
</dbReference>
<dbReference type="SUPFAM" id="SSF47226">
    <property type="entry name" value="Histidine-containing phosphotransfer domain, HPT domain"/>
    <property type="match status" value="1"/>
</dbReference>
<dbReference type="SMART" id="SM00073">
    <property type="entry name" value="HPT"/>
    <property type="match status" value="1"/>
</dbReference>
<evidence type="ECO:0000256" key="6">
    <source>
        <dbReference type="ARBA" id="ARBA00022679"/>
    </source>
</evidence>
<dbReference type="SUPFAM" id="SSF47384">
    <property type="entry name" value="Homodimeric domain of signal transducing histidine kinase"/>
    <property type="match status" value="1"/>
</dbReference>
<dbReference type="InterPro" id="IPR005467">
    <property type="entry name" value="His_kinase_dom"/>
</dbReference>